<evidence type="ECO:0000313" key="7">
    <source>
        <dbReference type="Proteomes" id="UP000019473"/>
    </source>
</evidence>
<keyword evidence="3 4" id="KW-0904">Protein phosphatase</keyword>
<dbReference type="Proteomes" id="UP000019473">
    <property type="component" value="Unassembled WGS sequence"/>
</dbReference>
<dbReference type="AlphaFoldDB" id="W9W760"/>
<dbReference type="GO" id="GO:0004722">
    <property type="term" value="F:protein serine/threonine phosphatase activity"/>
    <property type="evidence" value="ECO:0007669"/>
    <property type="project" value="InterPro"/>
</dbReference>
<dbReference type="InterPro" id="IPR001932">
    <property type="entry name" value="PPM-type_phosphatase-like_dom"/>
</dbReference>
<reference evidence="6 7" key="1">
    <citation type="submission" date="2013-03" db="EMBL/GenBank/DDBJ databases">
        <title>The Genome Sequence of Cladophialophora yegresii CBS 114405.</title>
        <authorList>
            <consortium name="The Broad Institute Genomics Platform"/>
            <person name="Cuomo C."/>
            <person name="de Hoog S."/>
            <person name="Gorbushina A."/>
            <person name="Walker B."/>
            <person name="Young S.K."/>
            <person name="Zeng Q."/>
            <person name="Gargeya S."/>
            <person name="Fitzgerald M."/>
            <person name="Haas B."/>
            <person name="Abouelleil A."/>
            <person name="Allen A.W."/>
            <person name="Alvarado L."/>
            <person name="Arachchi H.M."/>
            <person name="Berlin A.M."/>
            <person name="Chapman S.B."/>
            <person name="Gainer-Dewar J."/>
            <person name="Goldberg J."/>
            <person name="Griggs A."/>
            <person name="Gujja S."/>
            <person name="Hansen M."/>
            <person name="Howarth C."/>
            <person name="Imamovic A."/>
            <person name="Ireland A."/>
            <person name="Larimer J."/>
            <person name="McCowan C."/>
            <person name="Murphy C."/>
            <person name="Pearson M."/>
            <person name="Poon T.W."/>
            <person name="Priest M."/>
            <person name="Roberts A."/>
            <person name="Saif S."/>
            <person name="Shea T."/>
            <person name="Sisk P."/>
            <person name="Sykes S."/>
            <person name="Wortman J."/>
            <person name="Nusbaum C."/>
            <person name="Birren B."/>
        </authorList>
    </citation>
    <scope>NUCLEOTIDE SEQUENCE [LARGE SCALE GENOMIC DNA]</scope>
    <source>
        <strain evidence="6 7">CBS 114405</strain>
    </source>
</reference>
<evidence type="ECO:0000313" key="6">
    <source>
        <dbReference type="EMBL" id="EXJ63927.1"/>
    </source>
</evidence>
<dbReference type="InterPro" id="IPR000222">
    <property type="entry name" value="PP2C_BS"/>
</dbReference>
<dbReference type="Gene3D" id="3.60.40.10">
    <property type="entry name" value="PPM-type phosphatase domain"/>
    <property type="match status" value="1"/>
</dbReference>
<dbReference type="InterPro" id="IPR015655">
    <property type="entry name" value="PP2C"/>
</dbReference>
<feature type="domain" description="PPM-type phosphatase" evidence="5">
    <location>
        <begin position="35"/>
        <end position="336"/>
    </location>
</feature>
<evidence type="ECO:0000256" key="2">
    <source>
        <dbReference type="ARBA" id="ARBA00022801"/>
    </source>
</evidence>
<dbReference type="VEuPathDB" id="FungiDB:A1O7_00262"/>
<keyword evidence="1" id="KW-0479">Metal-binding</keyword>
<name>W9W760_9EURO</name>
<dbReference type="GeneID" id="19174879"/>
<dbReference type="SMART" id="SM00332">
    <property type="entry name" value="PP2Cc"/>
    <property type="match status" value="1"/>
</dbReference>
<dbReference type="HOGENOM" id="CLU_013173_1_4_1"/>
<dbReference type="CDD" id="cd00143">
    <property type="entry name" value="PP2Cc"/>
    <property type="match status" value="1"/>
</dbReference>
<comment type="caution">
    <text evidence="6">The sequence shown here is derived from an EMBL/GenBank/DDBJ whole genome shotgun (WGS) entry which is preliminary data.</text>
</comment>
<evidence type="ECO:0000256" key="1">
    <source>
        <dbReference type="ARBA" id="ARBA00022723"/>
    </source>
</evidence>
<dbReference type="Pfam" id="PF00481">
    <property type="entry name" value="PP2C"/>
    <property type="match status" value="1"/>
</dbReference>
<dbReference type="GO" id="GO:0046872">
    <property type="term" value="F:metal ion binding"/>
    <property type="evidence" value="ECO:0007669"/>
    <property type="project" value="UniProtKB-KW"/>
</dbReference>
<gene>
    <name evidence="6" type="ORF">A1O7_00262</name>
</gene>
<evidence type="ECO:0000259" key="5">
    <source>
        <dbReference type="PROSITE" id="PS51746"/>
    </source>
</evidence>
<proteinExistence type="inferred from homology"/>
<dbReference type="RefSeq" id="XP_007752494.1">
    <property type="nucleotide sequence ID" value="XM_007754304.1"/>
</dbReference>
<keyword evidence="7" id="KW-1185">Reference proteome</keyword>
<dbReference type="STRING" id="1182544.W9W760"/>
<dbReference type="InterPro" id="IPR036457">
    <property type="entry name" value="PPM-type-like_dom_sf"/>
</dbReference>
<dbReference type="PANTHER" id="PTHR47992">
    <property type="entry name" value="PROTEIN PHOSPHATASE"/>
    <property type="match status" value="1"/>
</dbReference>
<dbReference type="PROSITE" id="PS51746">
    <property type="entry name" value="PPM_2"/>
    <property type="match status" value="1"/>
</dbReference>
<accession>W9W760</accession>
<dbReference type="PROSITE" id="PS01032">
    <property type="entry name" value="PPM_1"/>
    <property type="match status" value="1"/>
</dbReference>
<dbReference type="eggNOG" id="KOG0698">
    <property type="taxonomic scope" value="Eukaryota"/>
</dbReference>
<comment type="similarity">
    <text evidence="4">Belongs to the PP2C family.</text>
</comment>
<dbReference type="OrthoDB" id="659at2759"/>
<protein>
    <recommendedName>
        <fullName evidence="5">PPM-type phosphatase domain-containing protein</fullName>
    </recommendedName>
</protein>
<sequence>MGASDGSIEDAAIRIVDIGVGQVSAVNSPHLILVLIGCGQSQGPRDHQEDRFKIIRPGEHFGRNIALFAVYDGHGGDSVSNFAENHLHEILSHELQHQHGRDAFDKAITKSFQEVDRRLRERGISGTTGSTVTLALVDVGKGTMVTADLGDSYAFLGVQREDRPLDVLKLSQSQKPGEKSERERIEKAGGQVYDDFGGARIGGVNMSRALGDLDYKKPGPGEKVADLKDPSHPLSNIMKTDLAKATGLADANDHDMLADWISNIPHTNYQSLTGARRYILLLASDGLGEEKDGASSLSWAANQWDKGVEATHIARELAEKSSRRTSDNSTVLIAVLE</sequence>
<organism evidence="6 7">
    <name type="scientific">Cladophialophora yegresii CBS 114405</name>
    <dbReference type="NCBI Taxonomy" id="1182544"/>
    <lineage>
        <taxon>Eukaryota</taxon>
        <taxon>Fungi</taxon>
        <taxon>Dikarya</taxon>
        <taxon>Ascomycota</taxon>
        <taxon>Pezizomycotina</taxon>
        <taxon>Eurotiomycetes</taxon>
        <taxon>Chaetothyriomycetidae</taxon>
        <taxon>Chaetothyriales</taxon>
        <taxon>Herpotrichiellaceae</taxon>
        <taxon>Cladophialophora</taxon>
    </lineage>
</organism>
<evidence type="ECO:0000256" key="4">
    <source>
        <dbReference type="RuleBase" id="RU003465"/>
    </source>
</evidence>
<dbReference type="SUPFAM" id="SSF81606">
    <property type="entry name" value="PP2C-like"/>
    <property type="match status" value="1"/>
</dbReference>
<evidence type="ECO:0000256" key="3">
    <source>
        <dbReference type="ARBA" id="ARBA00022912"/>
    </source>
</evidence>
<dbReference type="EMBL" id="AMGW01000001">
    <property type="protein sequence ID" value="EXJ63927.1"/>
    <property type="molecule type" value="Genomic_DNA"/>
</dbReference>
<keyword evidence="2 4" id="KW-0378">Hydrolase</keyword>